<dbReference type="InterPro" id="IPR038430">
    <property type="entry name" value="NDAH_ubi_oxred_su3_sf"/>
</dbReference>
<dbReference type="EC" id="7.1.1.2" evidence="9"/>
<keyword evidence="9" id="KW-0679">Respiratory chain</keyword>
<dbReference type="GO" id="GO:0030964">
    <property type="term" value="C:NADH dehydrogenase complex"/>
    <property type="evidence" value="ECO:0007669"/>
    <property type="project" value="TreeGrafter"/>
</dbReference>
<evidence type="ECO:0000256" key="8">
    <source>
        <dbReference type="ARBA" id="ARBA00049551"/>
    </source>
</evidence>
<dbReference type="PANTHER" id="PTHR11058:SF9">
    <property type="entry name" value="NADH-UBIQUINONE OXIDOREDUCTASE CHAIN 3"/>
    <property type="match status" value="1"/>
</dbReference>
<keyword evidence="9" id="KW-1278">Translocase</keyword>
<comment type="subcellular location">
    <subcellularLocation>
        <location evidence="1">Membrane</location>
    </subcellularLocation>
    <subcellularLocation>
        <location evidence="9">Mitochondrion membrane</location>
        <topology evidence="9">Multi-pass membrane protein</topology>
    </subcellularLocation>
</comment>
<comment type="catalytic activity">
    <reaction evidence="8 9">
        <text>a ubiquinone + NADH + 5 H(+)(in) = a ubiquinol + NAD(+) + 4 H(+)(out)</text>
        <dbReference type="Rhea" id="RHEA:29091"/>
        <dbReference type="Rhea" id="RHEA-COMP:9565"/>
        <dbReference type="Rhea" id="RHEA-COMP:9566"/>
        <dbReference type="ChEBI" id="CHEBI:15378"/>
        <dbReference type="ChEBI" id="CHEBI:16389"/>
        <dbReference type="ChEBI" id="CHEBI:17976"/>
        <dbReference type="ChEBI" id="CHEBI:57540"/>
        <dbReference type="ChEBI" id="CHEBI:57945"/>
        <dbReference type="EC" id="7.1.1.2"/>
    </reaction>
</comment>
<keyword evidence="9" id="KW-0249">Electron transport</keyword>
<keyword evidence="6 9" id="KW-1133">Transmembrane helix</keyword>
<reference evidence="10" key="1">
    <citation type="journal article" date="2008" name="Mol. Biol. Evol.">
        <title>Parallel evolution of truncated transfer RNA genes in arachnid mitochondrial genomes.</title>
        <authorList>
            <person name="Masta S.E."/>
            <person name="Boore J.L."/>
        </authorList>
    </citation>
    <scope>NUCLEOTIDE SEQUENCE</scope>
</reference>
<name>B2CKV0_9ARAC</name>
<dbReference type="AlphaFoldDB" id="B2CKV0"/>
<evidence type="ECO:0000256" key="1">
    <source>
        <dbReference type="ARBA" id="ARBA00004370"/>
    </source>
</evidence>
<organism evidence="10">
    <name type="scientific">Calisoga longitarsis</name>
    <dbReference type="NCBI Taxonomy" id="394809"/>
    <lineage>
        <taxon>Eukaryota</taxon>
        <taxon>Metazoa</taxon>
        <taxon>Ecdysozoa</taxon>
        <taxon>Arthropoda</taxon>
        <taxon>Chelicerata</taxon>
        <taxon>Arachnida</taxon>
        <taxon>Araneae</taxon>
        <taxon>Mygalomorphae</taxon>
        <taxon>Avicularoidea</taxon>
        <taxon>Nemesiidae</taxon>
        <taxon>Calisoga</taxon>
    </lineage>
</organism>
<dbReference type="Gene3D" id="1.20.58.1610">
    <property type="entry name" value="NADH:ubiquinone/plastoquinone oxidoreductase, chain 3"/>
    <property type="match status" value="1"/>
</dbReference>
<dbReference type="InterPro" id="IPR000440">
    <property type="entry name" value="NADH_UbQ/plastoQ_OxRdtase_su3"/>
</dbReference>
<dbReference type="GO" id="GO:0008137">
    <property type="term" value="F:NADH dehydrogenase (ubiquinone) activity"/>
    <property type="evidence" value="ECO:0007669"/>
    <property type="project" value="UniProtKB-UniRule"/>
</dbReference>
<evidence type="ECO:0000256" key="2">
    <source>
        <dbReference type="ARBA" id="ARBA00008472"/>
    </source>
</evidence>
<keyword evidence="9 10" id="KW-0496">Mitochondrion</keyword>
<evidence type="ECO:0000256" key="6">
    <source>
        <dbReference type="ARBA" id="ARBA00022989"/>
    </source>
</evidence>
<keyword evidence="9" id="KW-0520">NAD</keyword>
<evidence type="ECO:0000256" key="3">
    <source>
        <dbReference type="ARBA" id="ARBA00021007"/>
    </source>
</evidence>
<evidence type="ECO:0000256" key="4">
    <source>
        <dbReference type="ARBA" id="ARBA00022448"/>
    </source>
</evidence>
<dbReference type="PANTHER" id="PTHR11058">
    <property type="entry name" value="NADH-UBIQUINONE OXIDOREDUCTASE CHAIN 3"/>
    <property type="match status" value="1"/>
</dbReference>
<comment type="similarity">
    <text evidence="2 9">Belongs to the complex I subunit 3 family.</text>
</comment>
<dbReference type="EMBL" id="EU523754">
    <property type="protein sequence ID" value="ACA62662.1"/>
    <property type="molecule type" value="Genomic_DNA"/>
</dbReference>
<evidence type="ECO:0000313" key="10">
    <source>
        <dbReference type="EMBL" id="ACA62662.1"/>
    </source>
</evidence>
<keyword evidence="9" id="KW-0830">Ubiquinone</keyword>
<accession>B2CKV0</accession>
<evidence type="ECO:0000256" key="7">
    <source>
        <dbReference type="ARBA" id="ARBA00023136"/>
    </source>
</evidence>
<proteinExistence type="inferred from homology"/>
<dbReference type="GO" id="GO:0031966">
    <property type="term" value="C:mitochondrial membrane"/>
    <property type="evidence" value="ECO:0007669"/>
    <property type="project" value="UniProtKB-SubCell"/>
</dbReference>
<feature type="transmembrane region" description="Helical" evidence="9">
    <location>
        <begin position="53"/>
        <end position="75"/>
    </location>
</feature>
<gene>
    <name evidence="10" type="primary">ND3</name>
</gene>
<protein>
    <recommendedName>
        <fullName evidence="3 9">NADH-ubiquinone oxidoreductase chain 3</fullName>
        <ecNumber evidence="9">7.1.1.2</ecNumber>
    </recommendedName>
</protein>
<sequence length="111" mass="12973">MYMVMIFLSVIVVVILYAVFMYMSMKVDAVENSVSPYECGFDPVMGSRVGFSYRFFLISILFLIFDVEISLLLPLPYGEFDLWMGVMTLYFLWLLMVGLIYEYYNGALSWL</sequence>
<feature type="transmembrane region" description="Helical" evidence="9">
    <location>
        <begin position="82"/>
        <end position="101"/>
    </location>
</feature>
<evidence type="ECO:0000256" key="5">
    <source>
        <dbReference type="ARBA" id="ARBA00022692"/>
    </source>
</evidence>
<keyword evidence="4 9" id="KW-0813">Transport</keyword>
<keyword evidence="5 9" id="KW-0812">Transmembrane</keyword>
<keyword evidence="7 9" id="KW-0472">Membrane</keyword>
<evidence type="ECO:0000256" key="9">
    <source>
        <dbReference type="RuleBase" id="RU003640"/>
    </source>
</evidence>
<dbReference type="Pfam" id="PF00507">
    <property type="entry name" value="Oxidored_q4"/>
    <property type="match status" value="1"/>
</dbReference>
<geneLocation type="mitochondrion" evidence="10"/>
<comment type="function">
    <text evidence="9">Core subunit of the mitochondrial membrane respiratory chain NADH dehydrogenase (Complex I) which catalyzes electron transfer from NADH through the respiratory chain, using ubiquinone as an electron acceptor. Essential for the catalytic activity of complex I.</text>
</comment>